<organism evidence="1 2">
    <name type="scientific">Schinkia azotoformans LMG 9581</name>
    <dbReference type="NCBI Taxonomy" id="1131731"/>
    <lineage>
        <taxon>Bacteria</taxon>
        <taxon>Bacillati</taxon>
        <taxon>Bacillota</taxon>
        <taxon>Bacilli</taxon>
        <taxon>Bacillales</taxon>
        <taxon>Bacillaceae</taxon>
        <taxon>Calidifontibacillus/Schinkia group</taxon>
        <taxon>Schinkia</taxon>
    </lineage>
</organism>
<proteinExistence type="predicted"/>
<evidence type="ECO:0000313" key="1">
    <source>
        <dbReference type="EMBL" id="EKN70400.1"/>
    </source>
</evidence>
<keyword evidence="2" id="KW-1185">Reference proteome</keyword>
<dbReference type="STRING" id="1131731.BAZO_01332"/>
<dbReference type="PATRIC" id="fig|1131731.3.peg.276"/>
<gene>
    <name evidence="1" type="ORF">BAZO_01332</name>
</gene>
<comment type="caution">
    <text evidence="1">The sequence shown here is derived from an EMBL/GenBank/DDBJ whole genome shotgun (WGS) entry which is preliminary data.</text>
</comment>
<reference evidence="1 2" key="1">
    <citation type="journal article" date="2012" name="Front. Microbiol.">
        <title>Redundancy and modularity in membrane-associated dissimilatory nitrate reduction in Bacillus.</title>
        <authorList>
            <person name="Heylen K."/>
            <person name="Keltjens J."/>
        </authorList>
    </citation>
    <scope>NUCLEOTIDE SEQUENCE [LARGE SCALE GENOMIC DNA]</scope>
    <source>
        <strain evidence="1 2">LMG 9581</strain>
    </source>
</reference>
<dbReference type="AlphaFoldDB" id="K6CGW9"/>
<dbReference type="Proteomes" id="UP000006315">
    <property type="component" value="Unassembled WGS sequence"/>
</dbReference>
<protein>
    <submittedName>
        <fullName evidence="1">Uncharacterized protein</fullName>
    </submittedName>
</protein>
<evidence type="ECO:0000313" key="2">
    <source>
        <dbReference type="Proteomes" id="UP000006315"/>
    </source>
</evidence>
<sequence>MRQFQFCFKVRLVETSNPDCTFEELKWKLVKNELYKRCIDMSHTHIGLDKDFTSFIEDNNFEMTIFTEFALPYYLLINSGFYTFEADENFILSENNKKRKVAFRIQSFFRDDQKVPLRESTFKIKPNNLNTDSYTYGVFHSIIQVVIQSFNSEKELINTTLKEKGSDFTTDINQAFLEYILFRYNETTDGRHAISPSVYDCSHLSFYYIYSNFLLANAIITTNLSNITQINDSNFRSSLNREVNVAEAFYGEAKYACKTYDFKKAIIYSAITLETYISNIIDKIPNNEKYGKDPNGNFRSIFSKTKMLIRAGHLTSKIEIKDLIDNMKNITEIRNDIMHGKLKNFELLKNKAIGSIESLDKVLTNLYE</sequence>
<dbReference type="EMBL" id="AJLR01000010">
    <property type="protein sequence ID" value="EKN70400.1"/>
    <property type="molecule type" value="Genomic_DNA"/>
</dbReference>
<name>K6CGW9_SCHAZ</name>
<accession>K6CGW9</accession>
<dbReference type="RefSeq" id="WP_003329386.1">
    <property type="nucleotide sequence ID" value="NZ_AJLR01000010.1"/>
</dbReference>